<reference evidence="1 2" key="1">
    <citation type="submission" date="2019-04" db="EMBL/GenBank/DDBJ databases">
        <title>Genome of a novel bacterium Candidatus Jettenia ecosi reconstructed from metagenome of an anammox bioreactor.</title>
        <authorList>
            <person name="Mardanov A.V."/>
            <person name="Beletsky A.V."/>
            <person name="Ravin N.V."/>
            <person name="Botchkova E.A."/>
            <person name="Litti Y.V."/>
            <person name="Nozhevnikova A.N."/>
        </authorList>
    </citation>
    <scope>NUCLEOTIDE SEQUENCE [LARGE SCALE GENOMIC DNA]</scope>
    <source>
        <strain evidence="1">J2</strain>
    </source>
</reference>
<organism evidence="1 2">
    <name type="scientific">Candidatus Jettenia ecosi</name>
    <dbReference type="NCBI Taxonomy" id="2494326"/>
    <lineage>
        <taxon>Bacteria</taxon>
        <taxon>Pseudomonadati</taxon>
        <taxon>Planctomycetota</taxon>
        <taxon>Candidatus Brocadiia</taxon>
        <taxon>Candidatus Brocadiales</taxon>
        <taxon>Candidatus Brocadiaceae</taxon>
        <taxon>Candidatus Jettenia</taxon>
    </lineage>
</organism>
<evidence type="ECO:0000313" key="1">
    <source>
        <dbReference type="EMBL" id="TLD43278.1"/>
    </source>
</evidence>
<dbReference type="Proteomes" id="UP000319783">
    <property type="component" value="Unassembled WGS sequence"/>
</dbReference>
<sequence>MKTPLFYENTYNCSISDEIYRILQPLSFFIICRIKKLILLSLDGKGLW</sequence>
<proteinExistence type="predicted"/>
<dbReference type="EMBL" id="SULG01000005">
    <property type="protein sequence ID" value="TLD43278.1"/>
    <property type="molecule type" value="Genomic_DNA"/>
</dbReference>
<accession>A0A533QET8</accession>
<protein>
    <submittedName>
        <fullName evidence="1">Uncharacterized protein</fullName>
    </submittedName>
</protein>
<name>A0A533QET8_9BACT</name>
<comment type="caution">
    <text evidence="1">The sequence shown here is derived from an EMBL/GenBank/DDBJ whole genome shotgun (WGS) entry which is preliminary data.</text>
</comment>
<dbReference type="AlphaFoldDB" id="A0A533QET8"/>
<evidence type="ECO:0000313" key="2">
    <source>
        <dbReference type="Proteomes" id="UP000319783"/>
    </source>
</evidence>
<gene>
    <name evidence="1" type="ORF">JETT_0447</name>
</gene>